<organism evidence="2 3">
    <name type="scientific">Rhizobium phage vB_RglS_P106B</name>
    <dbReference type="NCBI Taxonomy" id="1458697"/>
    <lineage>
        <taxon>Viruses</taxon>
        <taxon>Duplodnaviria</taxon>
        <taxon>Heunggongvirae</taxon>
        <taxon>Uroviricota</taxon>
        <taxon>Caudoviricetes</taxon>
        <taxon>Rigallicvirus</taxon>
        <taxon>Rigallicvirus P106B</taxon>
    </lineage>
</organism>
<reference evidence="2 3" key="1">
    <citation type="journal article" date="2015" name="Microbiology">
        <title>Genomic and phenotypic characterization of Rhizobium gallicum phage vB_RglS_P106B.</title>
        <authorList>
            <person name="Halmillawewa A.P."/>
            <person name="Restrepo-Cordoba M."/>
            <person name="Yost C.K."/>
            <person name="Hynes M.F."/>
        </authorList>
    </citation>
    <scope>NUCLEOTIDE SEQUENCE [LARGE SCALE GENOMIC DNA]</scope>
</reference>
<dbReference type="RefSeq" id="YP_009005995.1">
    <property type="nucleotide sequence ID" value="NC_023566.1"/>
</dbReference>
<dbReference type="Proteomes" id="UP000019367">
    <property type="component" value="Segment"/>
</dbReference>
<dbReference type="KEGG" id="vg:18503015"/>
<keyword evidence="3" id="KW-1185">Reference proteome</keyword>
<protein>
    <submittedName>
        <fullName evidence="2">Uncharacterized protein</fullName>
    </submittedName>
</protein>
<evidence type="ECO:0000313" key="2">
    <source>
        <dbReference type="EMBL" id="AHJ10752.1"/>
    </source>
</evidence>
<gene>
    <name evidence="2" type="ORF">P106B_69</name>
</gene>
<accession>W6EC40</accession>
<evidence type="ECO:0000256" key="1">
    <source>
        <dbReference type="SAM" id="Coils"/>
    </source>
</evidence>
<dbReference type="EMBL" id="KF977490">
    <property type="protein sequence ID" value="AHJ10752.1"/>
    <property type="molecule type" value="Genomic_DNA"/>
</dbReference>
<evidence type="ECO:0000313" key="3">
    <source>
        <dbReference type="Proteomes" id="UP000019367"/>
    </source>
</evidence>
<feature type="coiled-coil region" evidence="1">
    <location>
        <begin position="14"/>
        <end position="41"/>
    </location>
</feature>
<keyword evidence="1" id="KW-0175">Coiled coil</keyword>
<dbReference type="GeneID" id="18503015"/>
<name>W6EC40_9CAUD</name>
<proteinExistence type="predicted"/>
<sequence length="86" mass="9958">MFKRRNENVIDDLKSDLNKRLEHHNSEIERLTEIIDNATRLLSEHVQVRTALYDVLSNFIVYPTENELLAGIGKDDAFALEFAKVT</sequence>